<accession>A0ABT2T7J3</accession>
<keyword evidence="2" id="KW-0184">Conjugation</keyword>
<organism evidence="4 5">
    <name type="scientific">Suilimivivens aceti</name>
    <dbReference type="NCBI Taxonomy" id="2981774"/>
    <lineage>
        <taxon>Bacteria</taxon>
        <taxon>Bacillati</taxon>
        <taxon>Bacillota</taxon>
        <taxon>Clostridia</taxon>
        <taxon>Lachnospirales</taxon>
        <taxon>Lachnospiraceae</taxon>
        <taxon>Suilimivivens</taxon>
    </lineage>
</organism>
<comment type="caution">
    <text evidence="4">The sequence shown here is derived from an EMBL/GenBank/DDBJ whole genome shotgun (WGS) entry which is preliminary data.</text>
</comment>
<dbReference type="EMBL" id="JAOQKJ010000019">
    <property type="protein sequence ID" value="MCU6745872.1"/>
    <property type="molecule type" value="Genomic_DNA"/>
</dbReference>
<name>A0ABT2T7J3_9FIRM</name>
<feature type="domain" description="MobA/MobL protein" evidence="3">
    <location>
        <begin position="21"/>
        <end position="161"/>
    </location>
</feature>
<evidence type="ECO:0000256" key="1">
    <source>
        <dbReference type="ARBA" id="ARBA00010873"/>
    </source>
</evidence>
<comment type="similarity">
    <text evidence="1">Belongs to the MobA/MobL family.</text>
</comment>
<gene>
    <name evidence="4" type="ORF">OCV77_15470</name>
</gene>
<evidence type="ECO:0000313" key="4">
    <source>
        <dbReference type="EMBL" id="MCU6745872.1"/>
    </source>
</evidence>
<protein>
    <submittedName>
        <fullName evidence="4">MobA/MobL family protein</fullName>
    </submittedName>
</protein>
<sequence length="174" mass="20004">MANITKQASTRFSIVKRSKGQSAVEKASYISRSILVSEYDGQTYRPKYHEDLVHSEISLPQNAPREYADRATLWNAVELSEKGQKSQLARMLKASLPNEWSYELAEEVVRDYVQRNFVDKGMCADWAIHDSENDKGQRNLHIHVLLNQTNINNLIESQTKRASEGQPPCRLWQI</sequence>
<proteinExistence type="inferred from homology"/>
<dbReference type="Proteomes" id="UP001652432">
    <property type="component" value="Unassembled WGS sequence"/>
</dbReference>
<evidence type="ECO:0000259" key="3">
    <source>
        <dbReference type="Pfam" id="PF03389"/>
    </source>
</evidence>
<evidence type="ECO:0000313" key="5">
    <source>
        <dbReference type="Proteomes" id="UP001652432"/>
    </source>
</evidence>
<reference evidence="4 5" key="1">
    <citation type="journal article" date="2021" name="ISME Commun">
        <title>Automated analysis of genomic sequences facilitates high-throughput and comprehensive description of bacteria.</title>
        <authorList>
            <person name="Hitch T.C.A."/>
        </authorList>
    </citation>
    <scope>NUCLEOTIDE SEQUENCE [LARGE SCALE GENOMIC DNA]</scope>
    <source>
        <strain evidence="4 5">Sanger_18</strain>
    </source>
</reference>
<evidence type="ECO:0000256" key="2">
    <source>
        <dbReference type="ARBA" id="ARBA00022971"/>
    </source>
</evidence>
<dbReference type="InterPro" id="IPR005053">
    <property type="entry name" value="MobA_MobL"/>
</dbReference>
<dbReference type="Pfam" id="PF03389">
    <property type="entry name" value="MobA_MobL"/>
    <property type="match status" value="1"/>
</dbReference>
<keyword evidence="5" id="KW-1185">Reference proteome</keyword>
<dbReference type="Gene3D" id="3.30.930.30">
    <property type="match status" value="1"/>
</dbReference>